<feature type="domain" description="Glycosyl transferase family 1" evidence="15">
    <location>
        <begin position="205"/>
        <end position="361"/>
    </location>
</feature>
<evidence type="ECO:0000256" key="7">
    <source>
        <dbReference type="ARBA" id="ARBA00022824"/>
    </source>
</evidence>
<evidence type="ECO:0000259" key="16">
    <source>
        <dbReference type="Pfam" id="PF13439"/>
    </source>
</evidence>
<dbReference type="InterPro" id="IPR027054">
    <property type="entry name" value="ALG2"/>
</dbReference>
<evidence type="ECO:0000256" key="6">
    <source>
        <dbReference type="ARBA" id="ARBA00022692"/>
    </source>
</evidence>
<keyword evidence="6" id="KW-0812">Transmembrane</keyword>
<sequence length="385" mass="45158">MRIAIYYPWIYLTSGVERVILEIVKRSKHEYTIFTNHFDRGNTYKEFKKLNVVELKKISVSRDVKSVAKAAVTIATQKIDLSNFDLLLVQGEGLGDLITLRNNEIPTICYCHTPLRPVFDEYYREKIFAARTLKYRLVFRAFSFIFKLIDRLLWKKYSYVFFNSWETLRRAKNGGLLRGMTKKRYEVLYPGVDTRLNKPSWVYNKYFFLPGRVMWTKNIELAISAFKKFRKENPKSYDFKLIVAGQVDEKSKKYLRKLKLLVGKRKDINFVKSPSDYRMKKLYQNCWAVLLTSFNEDFGITLLEANSFAKPIISVNRGGPNESQKDGITGFLVEPKEEDFVERMAKLAADRNLTLKIGKQGFNNSKKFDIEEFVKKLDKKLDAFV</sequence>
<dbReference type="SUPFAM" id="SSF53756">
    <property type="entry name" value="UDP-Glycosyltransferase/glycogen phosphorylase"/>
    <property type="match status" value="1"/>
</dbReference>
<dbReference type="PANTHER" id="PTHR45918">
    <property type="entry name" value="ALPHA-1,3/1,6-MANNOSYLTRANSFERASE ALG2"/>
    <property type="match status" value="1"/>
</dbReference>
<dbReference type="UniPathway" id="UPA00378"/>
<evidence type="ECO:0000256" key="11">
    <source>
        <dbReference type="ARBA" id="ARBA00032333"/>
    </source>
</evidence>
<evidence type="ECO:0000256" key="10">
    <source>
        <dbReference type="ARBA" id="ARBA00032047"/>
    </source>
</evidence>
<comment type="pathway">
    <text evidence="2">Protein modification; protein glycosylation.</text>
</comment>
<protein>
    <recommendedName>
        <fullName evidence="10">GDP-Man:Man(1)GlcNAc(2)-PP-Dol alpha-1,3-mannosyltransferase</fullName>
        <ecNumber evidence="4">2.4.1.132</ecNumber>
        <ecNumber evidence="3">2.4.1.257</ecNumber>
    </recommendedName>
    <alternativeName>
        <fullName evidence="12">GDP-Man:Man(1)GlcNAc(2)-PP-dolichol mannosyltransferase</fullName>
    </alternativeName>
    <alternativeName>
        <fullName evidence="11">GDP-Man:Man(2)GlcNAc(2)-PP-Dol alpha-1,6-mannosyltransferase</fullName>
    </alternativeName>
</protein>
<dbReference type="Pfam" id="PF00534">
    <property type="entry name" value="Glycos_transf_1"/>
    <property type="match status" value="1"/>
</dbReference>
<keyword evidence="8" id="KW-1133">Transmembrane helix</keyword>
<evidence type="ECO:0000256" key="8">
    <source>
        <dbReference type="ARBA" id="ARBA00022989"/>
    </source>
</evidence>
<evidence type="ECO:0000256" key="2">
    <source>
        <dbReference type="ARBA" id="ARBA00004922"/>
    </source>
</evidence>
<keyword evidence="7" id="KW-0256">Endoplasmic reticulum</keyword>
<reference evidence="17 18" key="1">
    <citation type="journal article" date="2016" name="Nat. Commun.">
        <title>Thousands of microbial genomes shed light on interconnected biogeochemical processes in an aquifer system.</title>
        <authorList>
            <person name="Anantharaman K."/>
            <person name="Brown C.T."/>
            <person name="Hug L.A."/>
            <person name="Sharon I."/>
            <person name="Castelle C.J."/>
            <person name="Probst A.J."/>
            <person name="Thomas B.C."/>
            <person name="Singh A."/>
            <person name="Wilkins M.J."/>
            <person name="Karaoz U."/>
            <person name="Brodie E.L."/>
            <person name="Williams K.H."/>
            <person name="Hubbard S.S."/>
            <person name="Banfield J.F."/>
        </authorList>
    </citation>
    <scope>NUCLEOTIDE SEQUENCE [LARGE SCALE GENOMIC DNA]</scope>
</reference>
<dbReference type="GO" id="GO:0012505">
    <property type="term" value="C:endomembrane system"/>
    <property type="evidence" value="ECO:0007669"/>
    <property type="project" value="TreeGrafter"/>
</dbReference>
<keyword evidence="9" id="KW-0472">Membrane</keyword>
<evidence type="ECO:0000256" key="9">
    <source>
        <dbReference type="ARBA" id="ARBA00023136"/>
    </source>
</evidence>
<feature type="domain" description="Glycosyltransferase subfamily 4-like N-terminal" evidence="16">
    <location>
        <begin position="14"/>
        <end position="195"/>
    </location>
</feature>
<dbReference type="EMBL" id="MGGD01000046">
    <property type="protein sequence ID" value="OGM20038.1"/>
    <property type="molecule type" value="Genomic_DNA"/>
</dbReference>
<evidence type="ECO:0000256" key="4">
    <source>
        <dbReference type="ARBA" id="ARBA00012649"/>
    </source>
</evidence>
<comment type="caution">
    <text evidence="17">The sequence shown here is derived from an EMBL/GenBank/DDBJ whole genome shotgun (WGS) entry which is preliminary data.</text>
</comment>
<dbReference type="Pfam" id="PF13439">
    <property type="entry name" value="Glyco_transf_4"/>
    <property type="match status" value="1"/>
</dbReference>
<comment type="catalytic activity">
    <reaction evidence="14">
        <text>an alpha-D-Man-(1-&gt;3)-beta-D-Man-(1-&gt;4)-beta-D-GlcNAc-(1-&gt;4)-alpha-D-GlcNAc-diphospho-di-trans,poly-cis-dolichol + GDP-alpha-D-mannose = an alpha-D-Man-(1-&gt;3)-[alpha-D-Man-(1-&gt;6)]-beta-D-Man-(1-&gt;4)-beta-D-GlcNAc-(1-&gt;4)-alpha-D-GlcNAc-diphospho-di-trans,poly-cis-dolichol + GDP + H(+)</text>
        <dbReference type="Rhea" id="RHEA:29519"/>
        <dbReference type="Rhea" id="RHEA-COMP:19513"/>
        <dbReference type="Rhea" id="RHEA-COMP:19515"/>
        <dbReference type="ChEBI" id="CHEBI:15378"/>
        <dbReference type="ChEBI" id="CHEBI:57527"/>
        <dbReference type="ChEBI" id="CHEBI:58189"/>
        <dbReference type="ChEBI" id="CHEBI:132510"/>
        <dbReference type="ChEBI" id="CHEBI:132511"/>
        <dbReference type="EC" id="2.4.1.257"/>
    </reaction>
    <physiologicalReaction direction="left-to-right" evidence="14">
        <dbReference type="Rhea" id="RHEA:29520"/>
    </physiologicalReaction>
</comment>
<name>A0A1F7Y067_9BACT</name>
<evidence type="ECO:0000256" key="12">
    <source>
        <dbReference type="ARBA" id="ARBA00032874"/>
    </source>
</evidence>
<dbReference type="GO" id="GO:0102704">
    <property type="term" value="F:GDP-Man:Man(2)GlcNAc(2)-PP-Dol alpha-1,6-mannosyltransferase activity"/>
    <property type="evidence" value="ECO:0007669"/>
    <property type="project" value="UniProtKB-EC"/>
</dbReference>
<dbReference type="InterPro" id="IPR001296">
    <property type="entry name" value="Glyco_trans_1"/>
</dbReference>
<dbReference type="EC" id="2.4.1.257" evidence="3"/>
<evidence type="ECO:0000256" key="1">
    <source>
        <dbReference type="ARBA" id="ARBA00004586"/>
    </source>
</evidence>
<accession>A0A1F7Y067</accession>
<keyword evidence="5" id="KW-0808">Transferase</keyword>
<evidence type="ECO:0000256" key="14">
    <source>
        <dbReference type="ARBA" id="ARBA00045104"/>
    </source>
</evidence>
<evidence type="ECO:0000256" key="5">
    <source>
        <dbReference type="ARBA" id="ARBA00022679"/>
    </source>
</evidence>
<dbReference type="InterPro" id="IPR028098">
    <property type="entry name" value="Glyco_trans_4-like_N"/>
</dbReference>
<dbReference type="Proteomes" id="UP000176741">
    <property type="component" value="Unassembled WGS sequence"/>
</dbReference>
<comment type="subcellular location">
    <subcellularLocation>
        <location evidence="1">Endoplasmic reticulum membrane</location>
    </subcellularLocation>
</comment>
<gene>
    <name evidence="17" type="ORF">A2771_04555</name>
</gene>
<comment type="catalytic activity">
    <reaction evidence="13">
        <text>a beta-D-Man-(1-&gt;4)-beta-D-GlcNAc-(1-&gt;4)-alpha-D-GlcNAc-diphospho-di-trans,poly-cis-dolichol + GDP-alpha-D-mannose = an alpha-D-Man-(1-&gt;3)-beta-D-Man-(1-&gt;4)-beta-D-GlcNAc-(1-&gt;4)-alpha-D-GlcNAc-diphospho-di-trans,poly-cis-dolichol + GDP + H(+)</text>
        <dbReference type="Rhea" id="RHEA:29515"/>
        <dbReference type="Rhea" id="RHEA-COMP:19511"/>
        <dbReference type="Rhea" id="RHEA-COMP:19513"/>
        <dbReference type="ChEBI" id="CHEBI:15378"/>
        <dbReference type="ChEBI" id="CHEBI:57527"/>
        <dbReference type="ChEBI" id="CHEBI:58189"/>
        <dbReference type="ChEBI" id="CHEBI:58472"/>
        <dbReference type="ChEBI" id="CHEBI:132510"/>
        <dbReference type="EC" id="2.4.1.132"/>
    </reaction>
    <physiologicalReaction direction="left-to-right" evidence="13">
        <dbReference type="Rhea" id="RHEA:29516"/>
    </physiologicalReaction>
</comment>
<evidence type="ECO:0000256" key="13">
    <source>
        <dbReference type="ARBA" id="ARBA00045103"/>
    </source>
</evidence>
<proteinExistence type="predicted"/>
<evidence type="ECO:0000256" key="3">
    <source>
        <dbReference type="ARBA" id="ARBA00011969"/>
    </source>
</evidence>
<evidence type="ECO:0000259" key="15">
    <source>
        <dbReference type="Pfam" id="PF00534"/>
    </source>
</evidence>
<evidence type="ECO:0000313" key="17">
    <source>
        <dbReference type="EMBL" id="OGM20038.1"/>
    </source>
</evidence>
<dbReference type="AlphaFoldDB" id="A0A1F7Y067"/>
<dbReference type="PANTHER" id="PTHR45918:SF1">
    <property type="entry name" value="ALPHA-1,3_1,6-MANNOSYLTRANSFERASE ALG2"/>
    <property type="match status" value="1"/>
</dbReference>
<dbReference type="EC" id="2.4.1.132" evidence="4"/>
<evidence type="ECO:0000313" key="18">
    <source>
        <dbReference type="Proteomes" id="UP000176741"/>
    </source>
</evidence>
<dbReference type="GO" id="GO:0004378">
    <property type="term" value="F:GDP-Man:Man(1)GlcNAc(2)-PP-Dol alpha-1,3-mannosyltransferase activity"/>
    <property type="evidence" value="ECO:0007669"/>
    <property type="project" value="UniProtKB-EC"/>
</dbReference>
<organism evidence="17 18">
    <name type="scientific">Candidatus Woesebacteria bacterium RIFCSPHIGHO2_01_FULL_38_26b</name>
    <dbReference type="NCBI Taxonomy" id="1802491"/>
    <lineage>
        <taxon>Bacteria</taxon>
        <taxon>Candidatus Woeseibacteriota</taxon>
    </lineage>
</organism>
<dbReference type="Gene3D" id="3.40.50.2000">
    <property type="entry name" value="Glycogen Phosphorylase B"/>
    <property type="match status" value="2"/>
</dbReference>